<protein>
    <submittedName>
        <fullName evidence="1">Gram-positive signal peptide protein YSIRK family</fullName>
    </submittedName>
</protein>
<reference evidence="1 2" key="1">
    <citation type="submission" date="2018-12" db="EMBL/GenBank/DDBJ databases">
        <title>Unveiling genomic diversity among members of the Bifidobacterium pseudolongum species, a widely distributed gut commensal of the animal kingdom.</title>
        <authorList>
            <person name="Lugli G.A."/>
            <person name="Duranti S."/>
            <person name="Albert K."/>
            <person name="Mancabelli L."/>
            <person name="Napoli S."/>
            <person name="Viappiani A."/>
            <person name="Anzalone R."/>
            <person name="Longhi G."/>
            <person name="Milani C."/>
            <person name="Turroni F."/>
            <person name="Alessandri G."/>
            <person name="Sela D.A."/>
            <person name="Van Sinderen D."/>
            <person name="Ventura M."/>
        </authorList>
    </citation>
    <scope>NUCLEOTIDE SEQUENCE [LARGE SCALE GENOMIC DNA]</scope>
    <source>
        <strain evidence="1 2">2017B</strain>
    </source>
</reference>
<evidence type="ECO:0000313" key="1">
    <source>
        <dbReference type="EMBL" id="RYQ29407.1"/>
    </source>
</evidence>
<accession>A0A4Q5AID8</accession>
<dbReference type="Proteomes" id="UP000291920">
    <property type="component" value="Unassembled WGS sequence"/>
</dbReference>
<name>A0A4Q5AID8_9BIFI</name>
<sequence>MGETDGIDGSADYATGQVNSAVNYGTTIRVPVPRYFTLDESATAARNGFSDETTITQPGGASSDIVVTVPKRLRSPVLAERGAVLFRGPIQDHPATRG</sequence>
<dbReference type="RefSeq" id="WP_129871130.1">
    <property type="nucleotide sequence ID" value="NZ_RYUO01000004.1"/>
</dbReference>
<comment type="caution">
    <text evidence="1">The sequence shown here is derived from an EMBL/GenBank/DDBJ whole genome shotgun (WGS) entry which is preliminary data.</text>
</comment>
<evidence type="ECO:0000313" key="2">
    <source>
        <dbReference type="Proteomes" id="UP000291920"/>
    </source>
</evidence>
<gene>
    <name evidence="1" type="ORF">PG2017B_1596</name>
</gene>
<organism evidence="1 2">
    <name type="scientific">Bifidobacterium pseudolongum subsp. globosum</name>
    <dbReference type="NCBI Taxonomy" id="1690"/>
    <lineage>
        <taxon>Bacteria</taxon>
        <taxon>Bacillati</taxon>
        <taxon>Actinomycetota</taxon>
        <taxon>Actinomycetes</taxon>
        <taxon>Bifidobacteriales</taxon>
        <taxon>Bifidobacteriaceae</taxon>
        <taxon>Bifidobacterium</taxon>
    </lineage>
</organism>
<dbReference type="EMBL" id="RYUT01000004">
    <property type="protein sequence ID" value="RYQ29407.1"/>
    <property type="molecule type" value="Genomic_DNA"/>
</dbReference>
<dbReference type="AlphaFoldDB" id="A0A4Q5AID8"/>
<proteinExistence type="predicted"/>